<accession>A0ABR1BMA1</accession>
<name>A0ABR1BMA1_NECAM</name>
<dbReference type="EMBL" id="JAVFWL010000001">
    <property type="protein sequence ID" value="KAK6726417.1"/>
    <property type="molecule type" value="Genomic_DNA"/>
</dbReference>
<comment type="caution">
    <text evidence="1">The sequence shown here is derived from an EMBL/GenBank/DDBJ whole genome shotgun (WGS) entry which is preliminary data.</text>
</comment>
<proteinExistence type="predicted"/>
<dbReference type="Proteomes" id="UP001303046">
    <property type="component" value="Unassembled WGS sequence"/>
</dbReference>
<evidence type="ECO:0000313" key="1">
    <source>
        <dbReference type="EMBL" id="KAK6726417.1"/>
    </source>
</evidence>
<evidence type="ECO:0008006" key="3">
    <source>
        <dbReference type="Google" id="ProtNLM"/>
    </source>
</evidence>
<evidence type="ECO:0000313" key="2">
    <source>
        <dbReference type="Proteomes" id="UP001303046"/>
    </source>
</evidence>
<protein>
    <recommendedName>
        <fullName evidence="3">Complex I-MNLL</fullName>
    </recommendedName>
</protein>
<gene>
    <name evidence="1" type="primary">Necator_chrI.g747</name>
    <name evidence="1" type="ORF">RB195_004625</name>
</gene>
<organism evidence="1 2">
    <name type="scientific">Necator americanus</name>
    <name type="common">Human hookworm</name>
    <dbReference type="NCBI Taxonomy" id="51031"/>
    <lineage>
        <taxon>Eukaryota</taxon>
        <taxon>Metazoa</taxon>
        <taxon>Ecdysozoa</taxon>
        <taxon>Nematoda</taxon>
        <taxon>Chromadorea</taxon>
        <taxon>Rhabditida</taxon>
        <taxon>Rhabditina</taxon>
        <taxon>Rhabditomorpha</taxon>
        <taxon>Strongyloidea</taxon>
        <taxon>Ancylostomatidae</taxon>
        <taxon>Bunostominae</taxon>
        <taxon>Necator</taxon>
    </lineage>
</organism>
<keyword evidence="2" id="KW-1185">Reference proteome</keyword>
<sequence>MMGTFTLPYFLRTAVWDKKGYWIMAIPVIYFARCWENAGYSKVEMMKGHSKMYSDRVRSIPKDADPWKY</sequence>
<reference evidence="1 2" key="1">
    <citation type="submission" date="2023-08" db="EMBL/GenBank/DDBJ databases">
        <title>A Necator americanus chromosomal reference genome.</title>
        <authorList>
            <person name="Ilik V."/>
            <person name="Petrzelkova K.J."/>
            <person name="Pardy F."/>
            <person name="Fuh T."/>
            <person name="Niatou-Singa F.S."/>
            <person name="Gouil Q."/>
            <person name="Baker L."/>
            <person name="Ritchie M.E."/>
            <person name="Jex A.R."/>
            <person name="Gazzola D."/>
            <person name="Li H."/>
            <person name="Toshio Fujiwara R."/>
            <person name="Zhan B."/>
            <person name="Aroian R.V."/>
            <person name="Pafco B."/>
            <person name="Schwarz E.M."/>
        </authorList>
    </citation>
    <scope>NUCLEOTIDE SEQUENCE [LARGE SCALE GENOMIC DNA]</scope>
    <source>
        <strain evidence="1 2">Aroian</strain>
        <tissue evidence="1">Whole animal</tissue>
    </source>
</reference>